<comment type="caution">
    <text evidence="4">The sequence shown here is derived from an EMBL/GenBank/DDBJ whole genome shotgun (WGS) entry which is preliminary data.</text>
</comment>
<evidence type="ECO:0000313" key="5">
    <source>
        <dbReference type="Proteomes" id="UP000230108"/>
    </source>
</evidence>
<evidence type="ECO:0000256" key="1">
    <source>
        <dbReference type="ARBA" id="ARBA00048811"/>
    </source>
</evidence>
<comment type="catalytic activity">
    <reaction evidence="2">
        <text>IMP + diphosphate = hypoxanthine + 5-phospho-alpha-D-ribose 1-diphosphate</text>
        <dbReference type="Rhea" id="RHEA:17973"/>
        <dbReference type="ChEBI" id="CHEBI:17368"/>
        <dbReference type="ChEBI" id="CHEBI:33019"/>
        <dbReference type="ChEBI" id="CHEBI:58017"/>
        <dbReference type="ChEBI" id="CHEBI:58053"/>
        <dbReference type="EC" id="2.4.2.8"/>
    </reaction>
    <physiologicalReaction direction="right-to-left" evidence="2">
        <dbReference type="Rhea" id="RHEA:17975"/>
    </physiologicalReaction>
</comment>
<comment type="catalytic activity">
    <reaction evidence="1">
        <text>GMP + diphosphate = guanine + 5-phospho-alpha-D-ribose 1-diphosphate</text>
        <dbReference type="Rhea" id="RHEA:25424"/>
        <dbReference type="ChEBI" id="CHEBI:16235"/>
        <dbReference type="ChEBI" id="CHEBI:33019"/>
        <dbReference type="ChEBI" id="CHEBI:58017"/>
        <dbReference type="ChEBI" id="CHEBI:58115"/>
        <dbReference type="EC" id="2.4.2.8"/>
    </reaction>
    <physiologicalReaction direction="right-to-left" evidence="1">
        <dbReference type="Rhea" id="RHEA:25426"/>
    </physiologicalReaction>
</comment>
<organism evidence="4 5">
    <name type="scientific">Candidatus Roizmanbacteria bacterium CG_4_10_14_0_8_um_filter_39_9</name>
    <dbReference type="NCBI Taxonomy" id="1974829"/>
    <lineage>
        <taxon>Bacteria</taxon>
        <taxon>Candidatus Roizmaniibacteriota</taxon>
    </lineage>
</organism>
<name>A0A2M7QBU6_9BACT</name>
<dbReference type="EMBL" id="PFLF01000097">
    <property type="protein sequence ID" value="PIY68699.1"/>
    <property type="molecule type" value="Genomic_DNA"/>
</dbReference>
<dbReference type="Proteomes" id="UP000230108">
    <property type="component" value="Unassembled WGS sequence"/>
</dbReference>
<dbReference type="GO" id="GO:0046100">
    <property type="term" value="P:hypoxanthine metabolic process"/>
    <property type="evidence" value="ECO:0007669"/>
    <property type="project" value="TreeGrafter"/>
</dbReference>
<dbReference type="InterPro" id="IPR050408">
    <property type="entry name" value="HGPRT"/>
</dbReference>
<dbReference type="GO" id="GO:0032264">
    <property type="term" value="P:IMP salvage"/>
    <property type="evidence" value="ECO:0007669"/>
    <property type="project" value="TreeGrafter"/>
</dbReference>
<evidence type="ECO:0000313" key="4">
    <source>
        <dbReference type="EMBL" id="PIY68699.1"/>
    </source>
</evidence>
<accession>A0A2M7QBU6</accession>
<dbReference type="GO" id="GO:0032263">
    <property type="term" value="P:GMP salvage"/>
    <property type="evidence" value="ECO:0007669"/>
    <property type="project" value="TreeGrafter"/>
</dbReference>
<evidence type="ECO:0000259" key="3">
    <source>
        <dbReference type="Pfam" id="PF00156"/>
    </source>
</evidence>
<dbReference type="GO" id="GO:0004422">
    <property type="term" value="F:hypoxanthine phosphoribosyltransferase activity"/>
    <property type="evidence" value="ECO:0007669"/>
    <property type="project" value="TreeGrafter"/>
</dbReference>
<dbReference type="SUPFAM" id="SSF53271">
    <property type="entry name" value="PRTase-like"/>
    <property type="match status" value="1"/>
</dbReference>
<dbReference type="GO" id="GO:0005829">
    <property type="term" value="C:cytosol"/>
    <property type="evidence" value="ECO:0007669"/>
    <property type="project" value="TreeGrafter"/>
</dbReference>
<dbReference type="PANTHER" id="PTHR43340:SF1">
    <property type="entry name" value="HYPOXANTHINE PHOSPHORIBOSYLTRANSFERASE"/>
    <property type="match status" value="1"/>
</dbReference>
<dbReference type="Pfam" id="PF00156">
    <property type="entry name" value="Pribosyltran"/>
    <property type="match status" value="1"/>
</dbReference>
<evidence type="ECO:0000256" key="2">
    <source>
        <dbReference type="ARBA" id="ARBA00049402"/>
    </source>
</evidence>
<dbReference type="PANTHER" id="PTHR43340">
    <property type="entry name" value="HYPOXANTHINE-GUANINE PHOSPHORIBOSYLTRANSFERASE"/>
    <property type="match status" value="1"/>
</dbReference>
<protein>
    <recommendedName>
        <fullName evidence="3">Phosphoribosyltransferase domain-containing protein</fullName>
    </recommendedName>
</protein>
<dbReference type="GO" id="GO:0000287">
    <property type="term" value="F:magnesium ion binding"/>
    <property type="evidence" value="ECO:0007669"/>
    <property type="project" value="TreeGrafter"/>
</dbReference>
<dbReference type="GO" id="GO:0006178">
    <property type="term" value="P:guanine salvage"/>
    <property type="evidence" value="ECO:0007669"/>
    <property type="project" value="TreeGrafter"/>
</dbReference>
<dbReference type="InterPro" id="IPR000836">
    <property type="entry name" value="PRTase_dom"/>
</dbReference>
<sequence length="210" mass="23205">MSELKYQAIDYTLLATENLKPGDILIHNEELVRRIDQIAEDVAERYKGQRLMLVGLLIGADATLVRLREALFKIGFDNVETEYMQVRTRGEDLESSGAIEIIKDIPPAMLVGKNALLVDDIADSLTTFAGVANHFQPNGLASFATFSLLEKPARHKPELVGVPLDFVGFKIPDIWVEGFGLDSYGYGRGNPNIVFGPTPEALAFRDAQLK</sequence>
<gene>
    <name evidence="4" type="ORF">COY90_04575</name>
</gene>
<proteinExistence type="predicted"/>
<feature type="domain" description="Phosphoribosyltransferase" evidence="3">
    <location>
        <begin position="27"/>
        <end position="182"/>
    </location>
</feature>
<dbReference type="InterPro" id="IPR029057">
    <property type="entry name" value="PRTase-like"/>
</dbReference>
<dbReference type="CDD" id="cd06223">
    <property type="entry name" value="PRTases_typeI"/>
    <property type="match status" value="1"/>
</dbReference>
<dbReference type="AlphaFoldDB" id="A0A2M7QBU6"/>
<reference evidence="5" key="1">
    <citation type="submission" date="2017-09" db="EMBL/GenBank/DDBJ databases">
        <title>Depth-based differentiation of microbial function through sediment-hosted aquifers and enrichment of novel symbionts in the deep terrestrial subsurface.</title>
        <authorList>
            <person name="Probst A.J."/>
            <person name="Ladd B."/>
            <person name="Jarett J.K."/>
            <person name="Geller-Mcgrath D.E."/>
            <person name="Sieber C.M.K."/>
            <person name="Emerson J.B."/>
            <person name="Anantharaman K."/>
            <person name="Thomas B.C."/>
            <person name="Malmstrom R."/>
            <person name="Stieglmeier M."/>
            <person name="Klingl A."/>
            <person name="Woyke T."/>
            <person name="Ryan C.M."/>
            <person name="Banfield J.F."/>
        </authorList>
    </citation>
    <scope>NUCLEOTIDE SEQUENCE [LARGE SCALE GENOMIC DNA]</scope>
</reference>
<dbReference type="Gene3D" id="3.40.50.2020">
    <property type="match status" value="1"/>
</dbReference>